<comment type="caution">
    <text evidence="2">The sequence shown here is derived from an EMBL/GenBank/DDBJ whole genome shotgun (WGS) entry which is preliminary data.</text>
</comment>
<dbReference type="GO" id="GO:0004672">
    <property type="term" value="F:protein kinase activity"/>
    <property type="evidence" value="ECO:0007669"/>
    <property type="project" value="InterPro"/>
</dbReference>
<proteinExistence type="predicted"/>
<protein>
    <recommendedName>
        <fullName evidence="1">Protein kinase domain-containing protein</fullName>
    </recommendedName>
</protein>
<feature type="domain" description="Protein kinase" evidence="1">
    <location>
        <begin position="1"/>
        <end position="235"/>
    </location>
</feature>
<dbReference type="GO" id="GO:0005524">
    <property type="term" value="F:ATP binding"/>
    <property type="evidence" value="ECO:0007669"/>
    <property type="project" value="InterPro"/>
</dbReference>
<dbReference type="EMBL" id="JAFIQS010000001">
    <property type="protein sequence ID" value="KAG5173677.1"/>
    <property type="molecule type" value="Genomic_DNA"/>
</dbReference>
<name>A0A8H7Y6J7_PSICU</name>
<dbReference type="SUPFAM" id="SSF56112">
    <property type="entry name" value="Protein kinase-like (PK-like)"/>
    <property type="match status" value="1"/>
</dbReference>
<dbReference type="Pfam" id="PF17667">
    <property type="entry name" value="Pkinase_fungal"/>
    <property type="match status" value="1"/>
</dbReference>
<dbReference type="InterPro" id="IPR011009">
    <property type="entry name" value="Kinase-like_dom_sf"/>
</dbReference>
<dbReference type="PANTHER" id="PTHR38248:SF2">
    <property type="entry name" value="FUNK1 11"/>
    <property type="match status" value="1"/>
</dbReference>
<sequence>MCLQTTKIFLPTKSETRRGDRAYKFLKYQTFKLTFDKNFKPLTQFSNVKELLTAFTDAIQAHHEVFELARILHRDISVGSIVIEKNGGGILVDWDLSESTLGRNESTIAEHTGTWQFISYRLVAPRKVDEPMPIPTKEDDLESFWHVLFWVAMRHAEHGQPISEIKSIMKNVYDNRQYTEAGISCPETKYDKLLNPLTVRKQIFASRPLETILEEFQQIISSRYQLHERDKEAFLKWHQQVLEGSPKATESEVWDKLDSIIKQNKRFRYLQSRCALSLCLKDDWALQLCRNVCDTTTEAEWKIGGTNKYRPELLNSQQYSR</sequence>
<organism evidence="2">
    <name type="scientific">Psilocybe cubensis</name>
    <name type="common">Psychedelic mushroom</name>
    <name type="synonym">Stropharia cubensis</name>
    <dbReference type="NCBI Taxonomy" id="181762"/>
    <lineage>
        <taxon>Eukaryota</taxon>
        <taxon>Fungi</taxon>
        <taxon>Dikarya</taxon>
        <taxon>Basidiomycota</taxon>
        <taxon>Agaricomycotina</taxon>
        <taxon>Agaricomycetes</taxon>
        <taxon>Agaricomycetidae</taxon>
        <taxon>Agaricales</taxon>
        <taxon>Agaricineae</taxon>
        <taxon>Strophariaceae</taxon>
        <taxon>Psilocybe</taxon>
    </lineage>
</organism>
<evidence type="ECO:0000259" key="1">
    <source>
        <dbReference type="PROSITE" id="PS50011"/>
    </source>
</evidence>
<dbReference type="Gene3D" id="1.10.510.10">
    <property type="entry name" value="Transferase(Phosphotransferase) domain 1"/>
    <property type="match status" value="1"/>
</dbReference>
<accession>A0A8H7Y6J7</accession>
<dbReference type="InterPro" id="IPR000719">
    <property type="entry name" value="Prot_kinase_dom"/>
</dbReference>
<reference evidence="2" key="1">
    <citation type="submission" date="2021-02" db="EMBL/GenBank/DDBJ databases">
        <title>Psilocybe cubensis genome.</title>
        <authorList>
            <person name="Mckernan K.J."/>
            <person name="Crawford S."/>
            <person name="Trippe A."/>
            <person name="Kane L.T."/>
            <person name="Mclaughlin S."/>
        </authorList>
    </citation>
    <scope>NUCLEOTIDE SEQUENCE [LARGE SCALE GENOMIC DNA]</scope>
    <source>
        <strain evidence="2">MGC-MH-2018</strain>
    </source>
</reference>
<dbReference type="PROSITE" id="PS50011">
    <property type="entry name" value="PROTEIN_KINASE_DOM"/>
    <property type="match status" value="1"/>
</dbReference>
<dbReference type="AlphaFoldDB" id="A0A8H7Y6J7"/>
<dbReference type="PANTHER" id="PTHR38248">
    <property type="entry name" value="FUNK1 6"/>
    <property type="match status" value="1"/>
</dbReference>
<dbReference type="InterPro" id="IPR040976">
    <property type="entry name" value="Pkinase_fungal"/>
</dbReference>
<evidence type="ECO:0000313" key="2">
    <source>
        <dbReference type="EMBL" id="KAG5173677.1"/>
    </source>
</evidence>
<dbReference type="OrthoDB" id="2747778at2759"/>
<gene>
    <name evidence="2" type="ORF">JR316_000334</name>
</gene>